<evidence type="ECO:0000256" key="4">
    <source>
        <dbReference type="SAM" id="SignalP"/>
    </source>
</evidence>
<sequence length="133" mass="14314">MLNLLRKTISLTWVSAFLLPAPGVSAGMCRVSGGVLGIHWTSTLSLGWYPLASGRGGATCWETCCLEPRCNAVWSIGGRCVLLSCSKKDGCNISSLPQPHEESLGLLQMLSKVMLLSFCTVVTQTLQGLNLWK</sequence>
<protein>
    <recommendedName>
        <fullName evidence="5">MANSC domain-containing protein</fullName>
    </recommendedName>
</protein>
<organism evidence="6 7">
    <name type="scientific">Xenoophorus captivus</name>
    <dbReference type="NCBI Taxonomy" id="1517983"/>
    <lineage>
        <taxon>Eukaryota</taxon>
        <taxon>Metazoa</taxon>
        <taxon>Chordata</taxon>
        <taxon>Craniata</taxon>
        <taxon>Vertebrata</taxon>
        <taxon>Euteleostomi</taxon>
        <taxon>Actinopterygii</taxon>
        <taxon>Neopterygii</taxon>
        <taxon>Teleostei</taxon>
        <taxon>Neoteleostei</taxon>
        <taxon>Acanthomorphata</taxon>
        <taxon>Ovalentaria</taxon>
        <taxon>Atherinomorphae</taxon>
        <taxon>Cyprinodontiformes</taxon>
        <taxon>Goodeidae</taxon>
        <taxon>Xenoophorus</taxon>
    </lineage>
</organism>
<keyword evidence="7" id="KW-1185">Reference proteome</keyword>
<name>A0ABV0Q5Q8_9TELE</name>
<gene>
    <name evidence="6" type="ORF">XENOCAPTIV_011248</name>
</gene>
<comment type="caution">
    <text evidence="6">The sequence shown here is derived from an EMBL/GenBank/DDBJ whole genome shotgun (WGS) entry which is preliminary data.</text>
</comment>
<dbReference type="Pfam" id="PF23597">
    <property type="entry name" value="KIAA0319_N"/>
    <property type="match status" value="1"/>
</dbReference>
<keyword evidence="4" id="KW-0732">Signal</keyword>
<comment type="subcellular location">
    <subcellularLocation>
        <location evidence="1">Membrane</location>
    </subcellularLocation>
</comment>
<feature type="domain" description="MANSC" evidence="5">
    <location>
        <begin position="57"/>
        <end position="96"/>
    </location>
</feature>
<accession>A0ABV0Q5Q8</accession>
<reference evidence="6 7" key="1">
    <citation type="submission" date="2021-06" db="EMBL/GenBank/DDBJ databases">
        <authorList>
            <person name="Palmer J.M."/>
        </authorList>
    </citation>
    <scope>NUCLEOTIDE SEQUENCE [LARGE SCALE GENOMIC DNA]</scope>
    <source>
        <strain evidence="6 7">XC_2019</strain>
        <tissue evidence="6">Muscle</tissue>
    </source>
</reference>
<proteinExistence type="predicted"/>
<feature type="signal peptide" evidence="4">
    <location>
        <begin position="1"/>
        <end position="26"/>
    </location>
</feature>
<keyword evidence="2" id="KW-0472">Membrane</keyword>
<evidence type="ECO:0000256" key="2">
    <source>
        <dbReference type="ARBA" id="ARBA00023136"/>
    </source>
</evidence>
<evidence type="ECO:0000259" key="5">
    <source>
        <dbReference type="Pfam" id="PF23597"/>
    </source>
</evidence>
<dbReference type="InterPro" id="IPR013980">
    <property type="entry name" value="MANSC_dom"/>
</dbReference>
<dbReference type="EMBL" id="JAHRIN010000239">
    <property type="protein sequence ID" value="MEQ2190821.1"/>
    <property type="molecule type" value="Genomic_DNA"/>
</dbReference>
<evidence type="ECO:0000256" key="1">
    <source>
        <dbReference type="ARBA" id="ARBA00004370"/>
    </source>
</evidence>
<feature type="chain" id="PRO_5046553438" description="MANSC domain-containing protein" evidence="4">
    <location>
        <begin position="27"/>
        <end position="133"/>
    </location>
</feature>
<keyword evidence="3" id="KW-0325">Glycoprotein</keyword>
<evidence type="ECO:0000313" key="6">
    <source>
        <dbReference type="EMBL" id="MEQ2190821.1"/>
    </source>
</evidence>
<evidence type="ECO:0000256" key="3">
    <source>
        <dbReference type="ARBA" id="ARBA00023180"/>
    </source>
</evidence>
<dbReference type="Proteomes" id="UP001434883">
    <property type="component" value="Unassembled WGS sequence"/>
</dbReference>
<evidence type="ECO:0000313" key="7">
    <source>
        <dbReference type="Proteomes" id="UP001434883"/>
    </source>
</evidence>